<dbReference type="PANTHER" id="PTHR33112">
    <property type="entry name" value="DOMAIN PROTEIN, PUTATIVE-RELATED"/>
    <property type="match status" value="1"/>
</dbReference>
<evidence type="ECO:0000313" key="2">
    <source>
        <dbReference type="EMBL" id="PON30528.1"/>
    </source>
</evidence>
<organism evidence="2 3">
    <name type="scientific">Trichoderma gamsii</name>
    <dbReference type="NCBI Taxonomy" id="398673"/>
    <lineage>
        <taxon>Eukaryota</taxon>
        <taxon>Fungi</taxon>
        <taxon>Dikarya</taxon>
        <taxon>Ascomycota</taxon>
        <taxon>Pezizomycotina</taxon>
        <taxon>Sordariomycetes</taxon>
        <taxon>Hypocreomycetidae</taxon>
        <taxon>Hypocreales</taxon>
        <taxon>Hypocreaceae</taxon>
        <taxon>Trichoderma</taxon>
    </lineage>
</organism>
<accession>A0A2P5A1W0</accession>
<dbReference type="AlphaFoldDB" id="A0A2P5A1W0"/>
<comment type="caution">
    <text evidence="2">The sequence shown here is derived from an EMBL/GenBank/DDBJ whole genome shotgun (WGS) entry which is preliminary data.</text>
</comment>
<dbReference type="STRING" id="398673.A0A2P5A1W0"/>
<dbReference type="InterPro" id="IPR010730">
    <property type="entry name" value="HET"/>
</dbReference>
<gene>
    <name evidence="2" type="ORF">TGAM01_v200968</name>
</gene>
<reference evidence="2 3" key="1">
    <citation type="journal article" date="2016" name="Genome Announc.">
        <title>Draft Whole-Genome Sequence of Trichoderma gamsii T6085, a Promising Biocontrol Agent of Fusarium Head Blight on Wheat.</title>
        <authorList>
            <person name="Baroncelli R."/>
            <person name="Zapparata A."/>
            <person name="Piaggeschi G."/>
            <person name="Sarrocco S."/>
            <person name="Vannacci G."/>
        </authorList>
    </citation>
    <scope>NUCLEOTIDE SEQUENCE [LARGE SCALE GENOMIC DNA]</scope>
    <source>
        <strain evidence="2 3">T6085</strain>
    </source>
</reference>
<evidence type="ECO:0000259" key="1">
    <source>
        <dbReference type="Pfam" id="PF06985"/>
    </source>
</evidence>
<sequence>MAGLFTFVGSGQHEYFAKTIEKPSNAKTNPRETFRYDFSDIPESVLSDSQTLCQHCSVLQLENVRLIHTAGSYPKYSPELKADVPSFEEDLEYHRKDTVPLLPILAESANAGCGFCCLLRNAIIQHFQRYHLGCLPDDTIELVRIRHFWNPGLTAFTVYSAAFARPGHRYNYLTFRVSANLNDECASVLDIYTKRIPDSIISPAGIFTLKKWVLGDKEEKAALNASFRPTRLLHVESRKESGLIHLVETHGYPSVDGKSQPYLALSYCWGKRGPSLKTTKSDYSHLQKSISYSAMPKAYQDTVRVARALGVKYIWIDALCIIQDDREDWEKESRMMAEIFQNSLATLILLRTASSNEGFLERNPSIKINYQNQSAIRAAPSFSDRPISLELRHSPWQNRGWTFQEDMFSLRKLYFGQLMMYWDSLKPVDIMRTEDTIIDDKLNRLDESAEISIVHSSEPWRGDYHYDGWYYPMLNYCQKNLTYATDRLSAVASYAKLVASKSRDTYVAGLWKKDLHRGLLWKIGRRQRKTFRTLMRQLSNLSEYIAPSWSWASHNSILHFDLSDGVMQPECEILEAKTRNYGDVYGRVRDGHILICGKACGIPGGKLQMLPLMSPYLNIQCEWLAIEDEQYVAQCALDWRVTNEDGKQLSEASGDSVYKMVMLLISSSYTKNAGAFSRRPQEWESNEGDPPVEVMHGLLLYPTGKADDEYWRVGLFHSLADEKGGRRYFDTCEEREFRII</sequence>
<name>A0A2P5A1W0_9HYPO</name>
<feature type="domain" description="Heterokaryon incompatibility" evidence="1">
    <location>
        <begin position="262"/>
        <end position="405"/>
    </location>
</feature>
<dbReference type="Pfam" id="PF06985">
    <property type="entry name" value="HET"/>
    <property type="match status" value="1"/>
</dbReference>
<dbReference type="Proteomes" id="UP000054821">
    <property type="component" value="Unassembled WGS sequence"/>
</dbReference>
<protein>
    <recommendedName>
        <fullName evidence="1">Heterokaryon incompatibility domain-containing protein</fullName>
    </recommendedName>
</protein>
<dbReference type="PANTHER" id="PTHR33112:SF16">
    <property type="entry name" value="HETEROKARYON INCOMPATIBILITY DOMAIN-CONTAINING PROTEIN"/>
    <property type="match status" value="1"/>
</dbReference>
<evidence type="ECO:0000313" key="3">
    <source>
        <dbReference type="Proteomes" id="UP000054821"/>
    </source>
</evidence>
<dbReference type="GeneID" id="29986647"/>
<dbReference type="EMBL" id="JPDN02000002">
    <property type="protein sequence ID" value="PON30528.1"/>
    <property type="molecule type" value="Genomic_DNA"/>
</dbReference>
<keyword evidence="3" id="KW-1185">Reference proteome</keyword>
<proteinExistence type="predicted"/>
<dbReference type="RefSeq" id="XP_024406667.1">
    <property type="nucleotide sequence ID" value="XM_024548656.1"/>
</dbReference>